<name>A0A291GRA6_9MICO</name>
<organism evidence="1 2">
    <name type="scientific">Brachybacterium vulturis</name>
    <dbReference type="NCBI Taxonomy" id="2017484"/>
    <lineage>
        <taxon>Bacteria</taxon>
        <taxon>Bacillati</taxon>
        <taxon>Actinomycetota</taxon>
        <taxon>Actinomycetes</taxon>
        <taxon>Micrococcales</taxon>
        <taxon>Dermabacteraceae</taxon>
        <taxon>Brachybacterium</taxon>
    </lineage>
</organism>
<proteinExistence type="predicted"/>
<evidence type="ECO:0000313" key="1">
    <source>
        <dbReference type="EMBL" id="ATG53013.1"/>
    </source>
</evidence>
<protein>
    <submittedName>
        <fullName evidence="1">Short-chain dehydrogenase</fullName>
    </submittedName>
</protein>
<dbReference type="PRINTS" id="PR00081">
    <property type="entry name" value="GDHRDH"/>
</dbReference>
<dbReference type="Proteomes" id="UP000218165">
    <property type="component" value="Chromosome"/>
</dbReference>
<dbReference type="PANTHER" id="PTHR43431:SF1">
    <property type="entry name" value="OS08G0476300 PROTEIN"/>
    <property type="match status" value="1"/>
</dbReference>
<dbReference type="AlphaFoldDB" id="A0A291GRA6"/>
<dbReference type="InterPro" id="IPR036291">
    <property type="entry name" value="NAD(P)-bd_dom_sf"/>
</dbReference>
<dbReference type="OrthoDB" id="9808814at2"/>
<dbReference type="KEGG" id="brz:CFK38_16925"/>
<sequence>MTSGLVAIVGAGPGISTAVARRFGAEGFTAVLLSRTRSSLDREVANLQAAGIEAHGLVADAADPRSLSAAFARLEDEHGTPDVLLYNAGANTIGDPTALAVEDLIDDFTVNVAGALTSAQLLVPGMLERGHGTLLFTGGMLAVNPVVSRASAAISKAGLRNLVATLGDELVPQGLRVGTVTIGGVVRAGTFFDPDLIAESFWDLHTGKETGEVQYVEGMEKSGAAAR</sequence>
<dbReference type="InterPro" id="IPR002347">
    <property type="entry name" value="SDR_fam"/>
</dbReference>
<accession>A0A291GRA6</accession>
<dbReference type="RefSeq" id="WP_096804121.1">
    <property type="nucleotide sequence ID" value="NZ_CP023563.1"/>
</dbReference>
<gene>
    <name evidence="1" type="ORF">CFK38_16925</name>
</gene>
<keyword evidence="2" id="KW-1185">Reference proteome</keyword>
<dbReference type="Gene3D" id="3.40.50.720">
    <property type="entry name" value="NAD(P)-binding Rossmann-like Domain"/>
    <property type="match status" value="1"/>
</dbReference>
<evidence type="ECO:0000313" key="2">
    <source>
        <dbReference type="Proteomes" id="UP000218165"/>
    </source>
</evidence>
<dbReference type="PANTHER" id="PTHR43431">
    <property type="entry name" value="OXIDOREDUCTASE, SHORT CHAIN DEHYDROGENASE/REDUCTASE FAMILY (AFU_ORTHOLOGUE AFUA_5G14000)"/>
    <property type="match status" value="1"/>
</dbReference>
<reference evidence="2" key="1">
    <citation type="submission" date="2017-09" db="EMBL/GenBank/DDBJ databases">
        <title>Brachybacterium sp. VM2412.</title>
        <authorList>
            <person name="Tak E.J."/>
            <person name="Bae J.-W."/>
        </authorList>
    </citation>
    <scope>NUCLEOTIDE SEQUENCE [LARGE SCALE GENOMIC DNA]</scope>
    <source>
        <strain evidence="2">VM2412</strain>
    </source>
</reference>
<dbReference type="EMBL" id="CP023563">
    <property type="protein sequence ID" value="ATG53013.1"/>
    <property type="molecule type" value="Genomic_DNA"/>
</dbReference>
<dbReference type="SUPFAM" id="SSF51735">
    <property type="entry name" value="NAD(P)-binding Rossmann-fold domains"/>
    <property type="match status" value="1"/>
</dbReference>
<dbReference type="Pfam" id="PF00106">
    <property type="entry name" value="adh_short"/>
    <property type="match status" value="1"/>
</dbReference>